<protein>
    <submittedName>
        <fullName evidence="1">Uncharacterized protein</fullName>
    </submittedName>
</protein>
<reference evidence="1 2" key="1">
    <citation type="journal article" date="2017" name="Sci. Rep.">
        <title>Revealing the Saline Adaptation Strategies of the Halophilic Bacterium Halomonas beimenensis through High-throughput Omics and Transposon Mutagenesis Approaches.</title>
        <authorList>
            <person name="Chen Y.H."/>
            <person name="Lin S.S."/>
            <person name="Shyu Y.T."/>
        </authorList>
    </citation>
    <scope>NUCLEOTIDE SEQUENCE [LARGE SCALE GENOMIC DNA]</scope>
    <source>
        <strain evidence="1 2">NTU-111</strain>
    </source>
</reference>
<sequence length="41" mass="4775">MWMDDTYKAEIGCSRQSREAVPYIHDEILNREVDDGVVYGI</sequence>
<gene>
    <name evidence="1" type="ORF">BEI_2404</name>
</gene>
<dbReference type="Proteomes" id="UP000219993">
    <property type="component" value="Chromosome"/>
</dbReference>
<dbReference type="AlphaFoldDB" id="A0A291P954"/>
<dbReference type="EMBL" id="CP021435">
    <property type="protein sequence ID" value="ATJ83391.1"/>
    <property type="molecule type" value="Genomic_DNA"/>
</dbReference>
<evidence type="ECO:0000313" key="2">
    <source>
        <dbReference type="Proteomes" id="UP000219993"/>
    </source>
</evidence>
<accession>A0A291P954</accession>
<dbReference type="KEGG" id="hbe:BEI_2404"/>
<proteinExistence type="predicted"/>
<name>A0A291P954_9GAMM</name>
<keyword evidence="2" id="KW-1185">Reference proteome</keyword>
<evidence type="ECO:0000313" key="1">
    <source>
        <dbReference type="EMBL" id="ATJ83391.1"/>
    </source>
</evidence>
<organism evidence="1 2">
    <name type="scientific">Halomonas beimenensis</name>
    <dbReference type="NCBI Taxonomy" id="475662"/>
    <lineage>
        <taxon>Bacteria</taxon>
        <taxon>Pseudomonadati</taxon>
        <taxon>Pseudomonadota</taxon>
        <taxon>Gammaproteobacteria</taxon>
        <taxon>Oceanospirillales</taxon>
        <taxon>Halomonadaceae</taxon>
        <taxon>Halomonas</taxon>
    </lineage>
</organism>